<dbReference type="SUPFAM" id="SSF55469">
    <property type="entry name" value="FMN-dependent nitroreductase-like"/>
    <property type="match status" value="1"/>
</dbReference>
<name>A0ABU3VN14_9EURY</name>
<dbReference type="GO" id="GO:0052873">
    <property type="term" value="F:FMN reductase (NADPH) activity"/>
    <property type="evidence" value="ECO:0007669"/>
    <property type="project" value="UniProtKB-EC"/>
</dbReference>
<protein>
    <submittedName>
        <fullName evidence="2">NADPH-flavin oxidoreductase</fullName>
        <ecNumber evidence="2">1.5.1.38</ecNumber>
    </submittedName>
</protein>
<dbReference type="PANTHER" id="PTHR23026:SF123">
    <property type="entry name" value="NAD(P)H NITROREDUCTASE RV3131-RELATED"/>
    <property type="match status" value="1"/>
</dbReference>
<evidence type="ECO:0000313" key="3">
    <source>
        <dbReference type="Proteomes" id="UP001272052"/>
    </source>
</evidence>
<organism evidence="2 3">
    <name type="scientific">Methanimicrococcus hacksteinii</name>
    <dbReference type="NCBI Taxonomy" id="3028293"/>
    <lineage>
        <taxon>Archaea</taxon>
        <taxon>Methanobacteriati</taxon>
        <taxon>Methanobacteriota</taxon>
        <taxon>Stenosarchaea group</taxon>
        <taxon>Methanomicrobia</taxon>
        <taxon>Methanosarcinales</taxon>
        <taxon>Methanosarcinaceae</taxon>
        <taxon>Methanimicrococcus</taxon>
    </lineage>
</organism>
<dbReference type="InterPro" id="IPR050627">
    <property type="entry name" value="Nitroreductase/BluB"/>
</dbReference>
<dbReference type="Gene3D" id="3.40.109.10">
    <property type="entry name" value="NADH Oxidase"/>
    <property type="match status" value="1"/>
</dbReference>
<keyword evidence="2" id="KW-0560">Oxidoreductase</keyword>
<dbReference type="Pfam" id="PF00881">
    <property type="entry name" value="Nitroreductase"/>
    <property type="match status" value="1"/>
</dbReference>
<gene>
    <name evidence="2" type="primary">frp_2</name>
    <name evidence="2" type="ORF">MmiAt1_03220</name>
</gene>
<proteinExistence type="predicted"/>
<dbReference type="InterPro" id="IPR000415">
    <property type="entry name" value="Nitroreductase-like"/>
</dbReference>
<dbReference type="InterPro" id="IPR029479">
    <property type="entry name" value="Nitroreductase"/>
</dbReference>
<dbReference type="RefSeq" id="WP_318785193.1">
    <property type="nucleotide sequence ID" value="NZ_JAWDKC010000008.1"/>
</dbReference>
<feature type="domain" description="Nitroreductase" evidence="1">
    <location>
        <begin position="18"/>
        <end position="72"/>
    </location>
</feature>
<accession>A0ABU3VN14</accession>
<reference evidence="2 3" key="1">
    <citation type="submission" date="2023-06" db="EMBL/GenBank/DDBJ databases">
        <title>Genome sequence of Methanimicrococcus sp. At1.</title>
        <authorList>
            <person name="Protasov E."/>
            <person name="Platt K."/>
            <person name="Poehlein A."/>
            <person name="Daniel R."/>
            <person name="Brune A."/>
        </authorList>
    </citation>
    <scope>NUCLEOTIDE SEQUENCE [LARGE SCALE GENOMIC DNA]</scope>
    <source>
        <strain evidence="2 3">At1</strain>
    </source>
</reference>
<keyword evidence="3" id="KW-1185">Reference proteome</keyword>
<evidence type="ECO:0000313" key="2">
    <source>
        <dbReference type="EMBL" id="MDV0444782.1"/>
    </source>
</evidence>
<evidence type="ECO:0000259" key="1">
    <source>
        <dbReference type="Pfam" id="PF00881"/>
    </source>
</evidence>
<dbReference type="CDD" id="cd02062">
    <property type="entry name" value="Nitro_FMN_reductase"/>
    <property type="match status" value="1"/>
</dbReference>
<dbReference type="EC" id="1.5.1.38" evidence="2"/>
<dbReference type="Proteomes" id="UP001272052">
    <property type="component" value="Unassembled WGS sequence"/>
</dbReference>
<sequence length="178" mass="19623">MIQNEIIETIETIETICSRRSVRKYTADSVSDEAVLTMLECARFAPSGLNNQPWRFIVVDDREIGRRLSELTHYSDIVASAPLLIAVFLDTDASYNRDKDLMAIGASIQNILLSAHSLGLGAVWLGEILKNKESVSKILNAPGSFELTAVVAVGHLDESDPGTAERKALDEIVFKNKY</sequence>
<comment type="caution">
    <text evidence="2">The sequence shown here is derived from an EMBL/GenBank/DDBJ whole genome shotgun (WGS) entry which is preliminary data.</text>
</comment>
<dbReference type="PANTHER" id="PTHR23026">
    <property type="entry name" value="NADPH NITROREDUCTASE"/>
    <property type="match status" value="1"/>
</dbReference>
<dbReference type="EMBL" id="JAWDKC010000008">
    <property type="protein sequence ID" value="MDV0444782.1"/>
    <property type="molecule type" value="Genomic_DNA"/>
</dbReference>